<protein>
    <submittedName>
        <fullName evidence="1">Uncharacterized protein</fullName>
    </submittedName>
</protein>
<reference evidence="1" key="2">
    <citation type="submission" date="2020-05" db="UniProtKB">
        <authorList>
            <consortium name="EnsemblMetazoa"/>
        </authorList>
    </citation>
    <scope>IDENTIFICATION</scope>
    <source>
        <strain evidence="1">A-37</strain>
    </source>
</reference>
<reference evidence="2" key="1">
    <citation type="submission" date="2013-09" db="EMBL/GenBank/DDBJ databases">
        <title>The Genome Sequence of Anopheles culicifacies species A.</title>
        <authorList>
            <consortium name="The Broad Institute Genomics Platform"/>
            <person name="Neafsey D.E."/>
            <person name="Besansky N."/>
            <person name="Howell P."/>
            <person name="Walton C."/>
            <person name="Young S.K."/>
            <person name="Zeng Q."/>
            <person name="Gargeya S."/>
            <person name="Fitzgerald M."/>
            <person name="Haas B."/>
            <person name="Abouelleil A."/>
            <person name="Allen A.W."/>
            <person name="Alvarado L."/>
            <person name="Arachchi H.M."/>
            <person name="Berlin A.M."/>
            <person name="Chapman S.B."/>
            <person name="Gainer-Dewar J."/>
            <person name="Goldberg J."/>
            <person name="Griggs A."/>
            <person name="Gujja S."/>
            <person name="Hansen M."/>
            <person name="Howarth C."/>
            <person name="Imamovic A."/>
            <person name="Ireland A."/>
            <person name="Larimer J."/>
            <person name="McCowan C."/>
            <person name="Murphy C."/>
            <person name="Pearson M."/>
            <person name="Poon T.W."/>
            <person name="Priest M."/>
            <person name="Roberts A."/>
            <person name="Saif S."/>
            <person name="Shea T."/>
            <person name="Sisk P."/>
            <person name="Sykes S."/>
            <person name="Wortman J."/>
            <person name="Nusbaum C."/>
            <person name="Birren B."/>
        </authorList>
    </citation>
    <scope>NUCLEOTIDE SEQUENCE [LARGE SCALE GENOMIC DNA]</scope>
    <source>
        <strain evidence="2">A-37</strain>
    </source>
</reference>
<dbReference type="Proteomes" id="UP000075883">
    <property type="component" value="Unassembled WGS sequence"/>
</dbReference>
<evidence type="ECO:0000313" key="1">
    <source>
        <dbReference type="EnsemblMetazoa" id="ACUA004737-PA"/>
    </source>
</evidence>
<accession>A0A182LY33</accession>
<dbReference type="EMBL" id="AXCM01008762">
    <property type="status" value="NOT_ANNOTATED_CDS"/>
    <property type="molecule type" value="Genomic_DNA"/>
</dbReference>
<dbReference type="EMBL" id="AXCM01008761">
    <property type="status" value="NOT_ANNOTATED_CDS"/>
    <property type="molecule type" value="Genomic_DNA"/>
</dbReference>
<dbReference type="AlphaFoldDB" id="A0A182LY33"/>
<organism evidence="1 2">
    <name type="scientific">Anopheles culicifacies</name>
    <dbReference type="NCBI Taxonomy" id="139723"/>
    <lineage>
        <taxon>Eukaryota</taxon>
        <taxon>Metazoa</taxon>
        <taxon>Ecdysozoa</taxon>
        <taxon>Arthropoda</taxon>
        <taxon>Hexapoda</taxon>
        <taxon>Insecta</taxon>
        <taxon>Pterygota</taxon>
        <taxon>Neoptera</taxon>
        <taxon>Endopterygota</taxon>
        <taxon>Diptera</taxon>
        <taxon>Nematocera</taxon>
        <taxon>Culicoidea</taxon>
        <taxon>Culicidae</taxon>
        <taxon>Anophelinae</taxon>
        <taxon>Anopheles</taxon>
        <taxon>culicifacies species complex</taxon>
    </lineage>
</organism>
<evidence type="ECO:0000313" key="2">
    <source>
        <dbReference type="Proteomes" id="UP000075883"/>
    </source>
</evidence>
<keyword evidence="2" id="KW-1185">Reference proteome</keyword>
<name>A0A182LY33_9DIPT</name>
<dbReference type="EnsemblMetazoa" id="ACUA004737-RA">
    <property type="protein sequence ID" value="ACUA004737-PA"/>
    <property type="gene ID" value="ACUA004737"/>
</dbReference>
<dbReference type="VEuPathDB" id="VectorBase:ACUA004737"/>
<sequence length="123" mass="14481">MVRVSMVGMMQMMVAASGCRKSAQVAHRRHRAGQRRIHQKGRIRATGHATGRDDRIRYISLIRTTDRQTPMARWLLLGNRRARHRYAQLSQLVRFQLIQCQKLTFLVRHLQHTIVQTKMQLQL</sequence>
<proteinExistence type="predicted"/>
<dbReference type="PROSITE" id="PS51257">
    <property type="entry name" value="PROKAR_LIPOPROTEIN"/>
    <property type="match status" value="1"/>
</dbReference>